<dbReference type="AlphaFoldDB" id="A0A9W9SYL9"/>
<organism evidence="1 2">
    <name type="scientific">Penicillium cf. viridicatum</name>
    <dbReference type="NCBI Taxonomy" id="2972119"/>
    <lineage>
        <taxon>Eukaryota</taxon>
        <taxon>Fungi</taxon>
        <taxon>Dikarya</taxon>
        <taxon>Ascomycota</taxon>
        <taxon>Pezizomycotina</taxon>
        <taxon>Eurotiomycetes</taxon>
        <taxon>Eurotiomycetidae</taxon>
        <taxon>Eurotiales</taxon>
        <taxon>Aspergillaceae</taxon>
        <taxon>Penicillium</taxon>
    </lineage>
</organism>
<keyword evidence="2" id="KW-1185">Reference proteome</keyword>
<name>A0A9W9SYL9_9EURO</name>
<accession>A0A9W9SYL9</accession>
<reference evidence="1" key="1">
    <citation type="submission" date="2022-11" db="EMBL/GenBank/DDBJ databases">
        <authorList>
            <person name="Petersen C."/>
        </authorList>
    </citation>
    <scope>NUCLEOTIDE SEQUENCE</scope>
    <source>
        <strain evidence="1">IBT 20477</strain>
    </source>
</reference>
<sequence>MGLYHRVSAFEHRERIASLWIEILASNPWADLDTMRMSMDEFWRGLVDCGVESVRSAIPVGAWPYTN</sequence>
<comment type="caution">
    <text evidence="1">The sequence shown here is derived from an EMBL/GenBank/DDBJ whole genome shotgun (WGS) entry which is preliminary data.</text>
</comment>
<evidence type="ECO:0000313" key="1">
    <source>
        <dbReference type="EMBL" id="KAJ5202909.1"/>
    </source>
</evidence>
<protein>
    <submittedName>
        <fullName evidence="1">Uncharacterized protein</fullName>
    </submittedName>
</protein>
<proteinExistence type="predicted"/>
<dbReference type="Proteomes" id="UP001150942">
    <property type="component" value="Unassembled WGS sequence"/>
</dbReference>
<reference evidence="1" key="2">
    <citation type="journal article" date="2023" name="IMA Fungus">
        <title>Comparative genomic study of the Penicillium genus elucidates a diverse pangenome and 15 lateral gene transfer events.</title>
        <authorList>
            <person name="Petersen C."/>
            <person name="Sorensen T."/>
            <person name="Nielsen M.R."/>
            <person name="Sondergaard T.E."/>
            <person name="Sorensen J.L."/>
            <person name="Fitzpatrick D.A."/>
            <person name="Frisvad J.C."/>
            <person name="Nielsen K.L."/>
        </authorList>
    </citation>
    <scope>NUCLEOTIDE SEQUENCE</scope>
    <source>
        <strain evidence="1">IBT 20477</strain>
    </source>
</reference>
<dbReference type="EMBL" id="JAPQKQ010000003">
    <property type="protein sequence ID" value="KAJ5202909.1"/>
    <property type="molecule type" value="Genomic_DNA"/>
</dbReference>
<gene>
    <name evidence="1" type="ORF">N7449_004988</name>
</gene>
<evidence type="ECO:0000313" key="2">
    <source>
        <dbReference type="Proteomes" id="UP001150942"/>
    </source>
</evidence>